<dbReference type="HOGENOM" id="CLU_153642_1_0_0"/>
<dbReference type="KEGG" id="caa:Caka_1457"/>
<dbReference type="Proteomes" id="UP000000925">
    <property type="component" value="Chromosome"/>
</dbReference>
<dbReference type="STRING" id="583355.Caka_1457"/>
<evidence type="ECO:0000313" key="1">
    <source>
        <dbReference type="EMBL" id="ADE54476.1"/>
    </source>
</evidence>
<organism evidence="1 2">
    <name type="scientific">Coraliomargarita akajimensis (strain DSM 45221 / IAM 15411 / JCM 23193 / KCTC 12865 / 04OKA010-24)</name>
    <dbReference type="NCBI Taxonomy" id="583355"/>
    <lineage>
        <taxon>Bacteria</taxon>
        <taxon>Pseudomonadati</taxon>
        <taxon>Verrucomicrobiota</taxon>
        <taxon>Opitutia</taxon>
        <taxon>Puniceicoccales</taxon>
        <taxon>Coraliomargaritaceae</taxon>
        <taxon>Coraliomargarita</taxon>
    </lineage>
</organism>
<gene>
    <name evidence="1" type="ordered locus">Caka_1457</name>
</gene>
<sequence>MSTSPTWTFFSNHAHVLICLARNPEQPLREVALAVGITERAVQRIVAELEVAGYLSHERIGRQNSYRIHGALELRHPLEAHRTIGDLLDVVVPN</sequence>
<accession>D5EJ77</accession>
<dbReference type="Pfam" id="PF13412">
    <property type="entry name" value="HTH_24"/>
    <property type="match status" value="1"/>
</dbReference>
<dbReference type="InterPro" id="IPR036390">
    <property type="entry name" value="WH_DNA-bd_sf"/>
</dbReference>
<dbReference type="AlphaFoldDB" id="D5EJ77"/>
<keyword evidence="2" id="KW-1185">Reference proteome</keyword>
<dbReference type="InterPro" id="IPR036388">
    <property type="entry name" value="WH-like_DNA-bd_sf"/>
</dbReference>
<dbReference type="OrthoDB" id="371140at2"/>
<dbReference type="Gene3D" id="1.10.10.10">
    <property type="entry name" value="Winged helix-like DNA-binding domain superfamily/Winged helix DNA-binding domain"/>
    <property type="match status" value="1"/>
</dbReference>
<protein>
    <submittedName>
        <fullName evidence="1">Uncharacterized protein</fullName>
    </submittedName>
</protein>
<dbReference type="SUPFAM" id="SSF46785">
    <property type="entry name" value="Winged helix' DNA-binding domain"/>
    <property type="match status" value="1"/>
</dbReference>
<name>D5EJ77_CORAD</name>
<dbReference type="RefSeq" id="WP_013043198.1">
    <property type="nucleotide sequence ID" value="NC_014008.1"/>
</dbReference>
<evidence type="ECO:0000313" key="2">
    <source>
        <dbReference type="Proteomes" id="UP000000925"/>
    </source>
</evidence>
<dbReference type="eggNOG" id="COG1846">
    <property type="taxonomic scope" value="Bacteria"/>
</dbReference>
<proteinExistence type="predicted"/>
<dbReference type="EMBL" id="CP001998">
    <property type="protein sequence ID" value="ADE54476.1"/>
    <property type="molecule type" value="Genomic_DNA"/>
</dbReference>
<reference evidence="1 2" key="1">
    <citation type="journal article" date="2010" name="Stand. Genomic Sci.">
        <title>Complete genome sequence of Coraliomargarita akajimensis type strain (04OKA010-24).</title>
        <authorList>
            <person name="Mavromatis K."/>
            <person name="Abt B."/>
            <person name="Brambilla E."/>
            <person name="Lapidus A."/>
            <person name="Copeland A."/>
            <person name="Deshpande S."/>
            <person name="Nolan M."/>
            <person name="Lucas S."/>
            <person name="Tice H."/>
            <person name="Cheng J.F."/>
            <person name="Han C."/>
            <person name="Detter J.C."/>
            <person name="Woyke T."/>
            <person name="Goodwin L."/>
            <person name="Pitluck S."/>
            <person name="Held B."/>
            <person name="Brettin T."/>
            <person name="Tapia R."/>
            <person name="Ivanova N."/>
            <person name="Mikhailova N."/>
            <person name="Pati A."/>
            <person name="Liolios K."/>
            <person name="Chen A."/>
            <person name="Palaniappan K."/>
            <person name="Land M."/>
            <person name="Hauser L."/>
            <person name="Chang Y.J."/>
            <person name="Jeffries C.D."/>
            <person name="Rohde M."/>
            <person name="Goker M."/>
            <person name="Bristow J."/>
            <person name="Eisen J.A."/>
            <person name="Markowitz V."/>
            <person name="Hugenholtz P."/>
            <person name="Klenk H.P."/>
            <person name="Kyrpides N.C."/>
        </authorList>
    </citation>
    <scope>NUCLEOTIDE SEQUENCE [LARGE SCALE GENOMIC DNA]</scope>
    <source>
        <strain evidence="2">DSM 45221 / IAM 15411 / JCM 23193 / KCTC 12865</strain>
    </source>
</reference>